<dbReference type="Proteomes" id="UP000732193">
    <property type="component" value="Unassembled WGS sequence"/>
</dbReference>
<dbReference type="InterPro" id="IPR028992">
    <property type="entry name" value="Hedgehog/Intein_dom"/>
</dbReference>
<name>A0AAE2VY49_9RHOB</name>
<proteinExistence type="predicted"/>
<dbReference type="Pfam" id="PF13403">
    <property type="entry name" value="Hint_2"/>
    <property type="match status" value="1"/>
</dbReference>
<gene>
    <name evidence="2" type="ORF">JQV55_10325</name>
</gene>
<evidence type="ECO:0000313" key="3">
    <source>
        <dbReference type="Proteomes" id="UP000732193"/>
    </source>
</evidence>
<dbReference type="RefSeq" id="WP_203242195.1">
    <property type="nucleotide sequence ID" value="NZ_JAFBRH010000002.1"/>
</dbReference>
<comment type="caution">
    <text evidence="2">The sequence shown here is derived from an EMBL/GenBank/DDBJ whole genome shotgun (WGS) entry which is preliminary data.</text>
</comment>
<organism evidence="2 3">
    <name type="scientific">Sulfitobacter geojensis</name>
    <dbReference type="NCBI Taxonomy" id="1342299"/>
    <lineage>
        <taxon>Bacteria</taxon>
        <taxon>Pseudomonadati</taxon>
        <taxon>Pseudomonadota</taxon>
        <taxon>Alphaproteobacteria</taxon>
        <taxon>Rhodobacterales</taxon>
        <taxon>Roseobacteraceae</taxon>
        <taxon>Sulfitobacter</taxon>
    </lineage>
</organism>
<protein>
    <submittedName>
        <fullName evidence="2">Hint domain-containing protein</fullName>
    </submittedName>
</protein>
<evidence type="ECO:0000313" key="2">
    <source>
        <dbReference type="EMBL" id="MBM1713959.1"/>
    </source>
</evidence>
<keyword evidence="3" id="KW-1185">Reference proteome</keyword>
<dbReference type="AlphaFoldDB" id="A0AAE2VY49"/>
<accession>A0AAE2VY49</accession>
<reference evidence="2 3" key="1">
    <citation type="submission" date="2021-01" db="EMBL/GenBank/DDBJ databases">
        <title>Diatom-associated Roseobacters Show Island Model of Population Structure.</title>
        <authorList>
            <person name="Qu L."/>
            <person name="Feng X."/>
            <person name="Chen Y."/>
            <person name="Li L."/>
            <person name="Wang X."/>
            <person name="Hu Z."/>
            <person name="Wang H."/>
            <person name="Luo H."/>
        </authorList>
    </citation>
    <scope>NUCLEOTIDE SEQUENCE [LARGE SCALE GENOMIC DNA]</scope>
    <source>
        <strain evidence="2 3">TR60-84</strain>
    </source>
</reference>
<dbReference type="SUPFAM" id="SSF51294">
    <property type="entry name" value="Hedgehog/intein (Hint) domain"/>
    <property type="match status" value="1"/>
</dbReference>
<sequence>MTWLALCDHQDRRLSLRGLGCDKKDAPLLADNPNTVLSQGSIMFETRLSADGRPQVLFGYKNTFPKLRSLTFQAIPGGGIAMVQVQDDEISHAAIQHAEAGRTDVVRITYSWDVASNWGRMTLEKPEETEVRSVYIDNPRALSLDDIRDLMLGRNDQTFASDMIFAALSDQIEPIGPMPTLLPATPLATPWGYKPASELRRGDTVMTRDDGVVPVLQRLKRTVPARGSFRPIRLRAPYFGLQQDIIVAPDQRLIIDGPEVEYLFSQEAVLVPARHLVNGFAALTEPCGPMITYSQLLLPRHETLLAAGTFVESIYIGRIRRQEHHLQSSLLHSFDRALLPEHPRPAHHVLRWYDAIHLARRRAA</sequence>
<evidence type="ECO:0000259" key="1">
    <source>
        <dbReference type="Pfam" id="PF13403"/>
    </source>
</evidence>
<dbReference type="EMBL" id="JAFBRM010000002">
    <property type="protein sequence ID" value="MBM1713959.1"/>
    <property type="molecule type" value="Genomic_DNA"/>
</dbReference>
<feature type="domain" description="Hedgehog/Intein (Hint)" evidence="1">
    <location>
        <begin position="181"/>
        <end position="317"/>
    </location>
</feature>
<dbReference type="InterPro" id="IPR036844">
    <property type="entry name" value="Hint_dom_sf"/>
</dbReference>